<dbReference type="Pfam" id="PF20260">
    <property type="entry name" value="PUA_4"/>
    <property type="match status" value="1"/>
</dbReference>
<dbReference type="InterPro" id="IPR046887">
    <property type="entry name" value="RsmE_PUA-like"/>
</dbReference>
<evidence type="ECO:0000259" key="11">
    <source>
        <dbReference type="Pfam" id="PF04452"/>
    </source>
</evidence>
<dbReference type="SUPFAM" id="SSF88697">
    <property type="entry name" value="PUA domain-like"/>
    <property type="match status" value="1"/>
</dbReference>
<accession>A0A382DNM9</accession>
<dbReference type="Pfam" id="PF04452">
    <property type="entry name" value="Methyltrans_RNA"/>
    <property type="match status" value="1"/>
</dbReference>
<dbReference type="EMBL" id="UINC01040036">
    <property type="protein sequence ID" value="SVB39351.1"/>
    <property type="molecule type" value="Genomic_DNA"/>
</dbReference>
<dbReference type="GO" id="GO:0070475">
    <property type="term" value="P:rRNA base methylation"/>
    <property type="evidence" value="ECO:0007669"/>
    <property type="project" value="TreeGrafter"/>
</dbReference>
<evidence type="ECO:0000313" key="13">
    <source>
        <dbReference type="EMBL" id="SVB39351.1"/>
    </source>
</evidence>
<evidence type="ECO:0000256" key="7">
    <source>
        <dbReference type="ARBA" id="ARBA00022679"/>
    </source>
</evidence>
<feature type="domain" description="Ribosomal RNA small subunit methyltransferase E methyltransferase" evidence="11">
    <location>
        <begin position="74"/>
        <end position="233"/>
    </location>
</feature>
<evidence type="ECO:0000256" key="3">
    <source>
        <dbReference type="ARBA" id="ARBA00012328"/>
    </source>
</evidence>
<dbReference type="NCBIfam" id="TIGR00046">
    <property type="entry name" value="RsmE family RNA methyltransferase"/>
    <property type="match status" value="1"/>
</dbReference>
<dbReference type="InterPro" id="IPR029026">
    <property type="entry name" value="tRNA_m1G_MTases_N"/>
</dbReference>
<reference evidence="13" key="1">
    <citation type="submission" date="2018-05" db="EMBL/GenBank/DDBJ databases">
        <authorList>
            <person name="Lanie J.A."/>
            <person name="Ng W.-L."/>
            <person name="Kazmierczak K.M."/>
            <person name="Andrzejewski T.M."/>
            <person name="Davidsen T.M."/>
            <person name="Wayne K.J."/>
            <person name="Tettelin H."/>
            <person name="Glass J.I."/>
            <person name="Rusch D."/>
            <person name="Podicherti R."/>
            <person name="Tsui H.-C.T."/>
            <person name="Winkler M.E."/>
        </authorList>
    </citation>
    <scope>NUCLEOTIDE SEQUENCE</scope>
</reference>
<dbReference type="Gene3D" id="2.40.240.20">
    <property type="entry name" value="Hypothetical PUA domain-like, domain 1"/>
    <property type="match status" value="1"/>
</dbReference>
<comment type="catalytic activity">
    <reaction evidence="10">
        <text>uridine(1498) in 16S rRNA + S-adenosyl-L-methionine = N(3)-methyluridine(1498) in 16S rRNA + S-adenosyl-L-homocysteine + H(+)</text>
        <dbReference type="Rhea" id="RHEA:42920"/>
        <dbReference type="Rhea" id="RHEA-COMP:10283"/>
        <dbReference type="Rhea" id="RHEA-COMP:10284"/>
        <dbReference type="ChEBI" id="CHEBI:15378"/>
        <dbReference type="ChEBI" id="CHEBI:57856"/>
        <dbReference type="ChEBI" id="CHEBI:59789"/>
        <dbReference type="ChEBI" id="CHEBI:65315"/>
        <dbReference type="ChEBI" id="CHEBI:74502"/>
        <dbReference type="EC" id="2.1.1.193"/>
    </reaction>
</comment>
<evidence type="ECO:0000256" key="4">
    <source>
        <dbReference type="ARBA" id="ARBA00022490"/>
    </source>
</evidence>
<keyword evidence="4" id="KW-0963">Cytoplasm</keyword>
<dbReference type="PANTHER" id="PTHR30027">
    <property type="entry name" value="RIBOSOMAL RNA SMALL SUBUNIT METHYLTRANSFERASE E"/>
    <property type="match status" value="1"/>
</dbReference>
<keyword evidence="8" id="KW-0949">S-adenosyl-L-methionine</keyword>
<evidence type="ECO:0000256" key="6">
    <source>
        <dbReference type="ARBA" id="ARBA00022603"/>
    </source>
</evidence>
<dbReference type="Gene3D" id="3.40.1280.10">
    <property type="match status" value="1"/>
</dbReference>
<comment type="function">
    <text evidence="9">Specifically methylates the N3 position of the uracil ring of uridine 1498 (m3U1498) in 16S rRNA. Acts on the fully assembled 30S ribosomal subunit.</text>
</comment>
<evidence type="ECO:0000256" key="1">
    <source>
        <dbReference type="ARBA" id="ARBA00004496"/>
    </source>
</evidence>
<evidence type="ECO:0000256" key="10">
    <source>
        <dbReference type="ARBA" id="ARBA00047944"/>
    </source>
</evidence>
<sequence length="240" mass="27824">MKIRNRVFIKDHLERDLVVILDQRATHYLFNVLRCKDGDYISLFNESTEWISRINKINSNEVEVLIEKNIKSYEKRQEITLYFSPIKKNQTELIIQKCTEIGVTHFQPVLMERTNFSSFNINRLNLIAIEAIEQSEQMRIPKIYEPIKLQELLSKDQENQVTLVCSVEENNNSIRNVVKKNNAANYSLMVGPEGDFSESEMKRIMNKESFFTISLGDTVLKSETASITAAAILKDILLND</sequence>
<protein>
    <recommendedName>
        <fullName evidence="3">16S rRNA (uracil(1498)-N(3))-methyltransferase</fullName>
        <ecNumber evidence="3">2.1.1.193</ecNumber>
    </recommendedName>
</protein>
<dbReference type="InterPro" id="IPR029028">
    <property type="entry name" value="Alpha/beta_knot_MTases"/>
</dbReference>
<comment type="similarity">
    <text evidence="2">Belongs to the RNA methyltransferase RsmE family.</text>
</comment>
<keyword evidence="6" id="KW-0489">Methyltransferase</keyword>
<evidence type="ECO:0000259" key="12">
    <source>
        <dbReference type="Pfam" id="PF20260"/>
    </source>
</evidence>
<proteinExistence type="inferred from homology"/>
<evidence type="ECO:0000256" key="2">
    <source>
        <dbReference type="ARBA" id="ARBA00005528"/>
    </source>
</evidence>
<gene>
    <name evidence="13" type="ORF">METZ01_LOCUS192205</name>
</gene>
<evidence type="ECO:0000256" key="9">
    <source>
        <dbReference type="ARBA" id="ARBA00025699"/>
    </source>
</evidence>
<name>A0A382DNM9_9ZZZZ</name>
<dbReference type="GO" id="GO:0070042">
    <property type="term" value="F:rRNA (uridine-N3-)-methyltransferase activity"/>
    <property type="evidence" value="ECO:0007669"/>
    <property type="project" value="TreeGrafter"/>
</dbReference>
<keyword evidence="5" id="KW-0698">rRNA processing</keyword>
<dbReference type="InterPro" id="IPR046886">
    <property type="entry name" value="RsmE_MTase_dom"/>
</dbReference>
<dbReference type="AlphaFoldDB" id="A0A382DNM9"/>
<dbReference type="PIRSF" id="PIRSF015601">
    <property type="entry name" value="MTase_slr0722"/>
    <property type="match status" value="1"/>
</dbReference>
<dbReference type="InterPro" id="IPR006700">
    <property type="entry name" value="RsmE"/>
</dbReference>
<dbReference type="GO" id="GO:0005737">
    <property type="term" value="C:cytoplasm"/>
    <property type="evidence" value="ECO:0007669"/>
    <property type="project" value="UniProtKB-SubCell"/>
</dbReference>
<dbReference type="PANTHER" id="PTHR30027:SF3">
    <property type="entry name" value="16S RRNA (URACIL(1498)-N(3))-METHYLTRANSFERASE"/>
    <property type="match status" value="1"/>
</dbReference>
<dbReference type="SUPFAM" id="SSF75217">
    <property type="entry name" value="alpha/beta knot"/>
    <property type="match status" value="1"/>
</dbReference>
<dbReference type="EC" id="2.1.1.193" evidence="3"/>
<dbReference type="InterPro" id="IPR015947">
    <property type="entry name" value="PUA-like_sf"/>
</dbReference>
<feature type="domain" description="Ribosomal RNA small subunit methyltransferase E PUA-like" evidence="12">
    <location>
        <begin position="21"/>
        <end position="66"/>
    </location>
</feature>
<comment type="subcellular location">
    <subcellularLocation>
        <location evidence="1">Cytoplasm</location>
    </subcellularLocation>
</comment>
<keyword evidence="7" id="KW-0808">Transferase</keyword>
<evidence type="ECO:0000256" key="8">
    <source>
        <dbReference type="ARBA" id="ARBA00022691"/>
    </source>
</evidence>
<organism evidence="13">
    <name type="scientific">marine metagenome</name>
    <dbReference type="NCBI Taxonomy" id="408172"/>
    <lineage>
        <taxon>unclassified sequences</taxon>
        <taxon>metagenomes</taxon>
        <taxon>ecological metagenomes</taxon>
    </lineage>
</organism>
<evidence type="ECO:0000256" key="5">
    <source>
        <dbReference type="ARBA" id="ARBA00022552"/>
    </source>
</evidence>